<evidence type="ECO:0000256" key="4">
    <source>
        <dbReference type="ARBA" id="ARBA00023163"/>
    </source>
</evidence>
<dbReference type="SUPFAM" id="SSF88946">
    <property type="entry name" value="Sigma2 domain of RNA polymerase sigma factors"/>
    <property type="match status" value="1"/>
</dbReference>
<gene>
    <name evidence="7" type="ORF">GXW71_00570</name>
</gene>
<dbReference type="InterPro" id="IPR013324">
    <property type="entry name" value="RNA_pol_sigma_r3/r4-like"/>
</dbReference>
<comment type="caution">
    <text evidence="7">The sequence shown here is derived from an EMBL/GenBank/DDBJ whole genome shotgun (WGS) entry which is preliminary data.</text>
</comment>
<organism evidence="7 8">
    <name type="scientific">Plastoroseomonas hellenica</name>
    <dbReference type="NCBI Taxonomy" id="2687306"/>
    <lineage>
        <taxon>Bacteria</taxon>
        <taxon>Pseudomonadati</taxon>
        <taxon>Pseudomonadota</taxon>
        <taxon>Alphaproteobacteria</taxon>
        <taxon>Acetobacterales</taxon>
        <taxon>Acetobacteraceae</taxon>
        <taxon>Plastoroseomonas</taxon>
    </lineage>
</organism>
<evidence type="ECO:0000259" key="6">
    <source>
        <dbReference type="Pfam" id="PF08281"/>
    </source>
</evidence>
<name>A0ABS5ERB3_9PROT</name>
<accession>A0ABS5ERB3</accession>
<evidence type="ECO:0000256" key="1">
    <source>
        <dbReference type="ARBA" id="ARBA00010641"/>
    </source>
</evidence>
<dbReference type="SUPFAM" id="SSF88659">
    <property type="entry name" value="Sigma3 and sigma4 domains of RNA polymerase sigma factors"/>
    <property type="match status" value="1"/>
</dbReference>
<dbReference type="Gene3D" id="1.10.1740.10">
    <property type="match status" value="1"/>
</dbReference>
<feature type="domain" description="RNA polymerase sigma factor 70 region 4 type 2" evidence="6">
    <location>
        <begin position="131"/>
        <end position="176"/>
    </location>
</feature>
<sequence length="189" mass="21170">MRRRKTPGRALPLWNRSPLPNDSKLELYFAHRPALVEYAAALLGDRGHAEDLVQEAFLRFVPDGRSGDAAILNPAAYLYRVVRNLAWDQLRRHGGERRREQEPAFWMRPAAPRTPEEDAIHRQTVARVAGILAGLPEKARIALEMQRFGGHTLAEIAARLGVSVPTAHRLARDALLRVAIALDQDEGQP</sequence>
<dbReference type="InterPro" id="IPR013249">
    <property type="entry name" value="RNA_pol_sigma70_r4_t2"/>
</dbReference>
<dbReference type="InterPro" id="IPR039425">
    <property type="entry name" value="RNA_pol_sigma-70-like"/>
</dbReference>
<reference evidence="8" key="1">
    <citation type="journal article" date="2021" name="Syst. Appl. Microbiol.">
        <title>Roseomonas hellenica sp. nov., isolated from roots of wild-growing Alkanna tinctoria.</title>
        <authorList>
            <person name="Rat A."/>
            <person name="Naranjo H.D."/>
            <person name="Lebbe L."/>
            <person name="Cnockaert M."/>
            <person name="Krigas N."/>
            <person name="Grigoriadou K."/>
            <person name="Maloupa E."/>
            <person name="Willems A."/>
        </authorList>
    </citation>
    <scope>NUCLEOTIDE SEQUENCE [LARGE SCALE GENOMIC DNA]</scope>
    <source>
        <strain evidence="8">LMG 31523</strain>
    </source>
</reference>
<dbReference type="Pfam" id="PF04542">
    <property type="entry name" value="Sigma70_r2"/>
    <property type="match status" value="1"/>
</dbReference>
<dbReference type="NCBIfam" id="TIGR02937">
    <property type="entry name" value="sigma70-ECF"/>
    <property type="match status" value="1"/>
</dbReference>
<dbReference type="InterPro" id="IPR013325">
    <property type="entry name" value="RNA_pol_sigma_r2"/>
</dbReference>
<dbReference type="PANTHER" id="PTHR43133">
    <property type="entry name" value="RNA POLYMERASE ECF-TYPE SIGMA FACTO"/>
    <property type="match status" value="1"/>
</dbReference>
<proteinExistence type="inferred from homology"/>
<protein>
    <submittedName>
        <fullName evidence="7">Sigma-70 family RNA polymerase sigma factor</fullName>
    </submittedName>
</protein>
<dbReference type="EMBL" id="JAAGBB010000001">
    <property type="protein sequence ID" value="MBR0662836.1"/>
    <property type="molecule type" value="Genomic_DNA"/>
</dbReference>
<keyword evidence="8" id="KW-1185">Reference proteome</keyword>
<dbReference type="InterPro" id="IPR036388">
    <property type="entry name" value="WH-like_DNA-bd_sf"/>
</dbReference>
<evidence type="ECO:0000256" key="3">
    <source>
        <dbReference type="ARBA" id="ARBA00023082"/>
    </source>
</evidence>
<evidence type="ECO:0000313" key="8">
    <source>
        <dbReference type="Proteomes" id="UP001196870"/>
    </source>
</evidence>
<dbReference type="Proteomes" id="UP001196870">
    <property type="component" value="Unassembled WGS sequence"/>
</dbReference>
<dbReference type="Gene3D" id="1.10.10.10">
    <property type="entry name" value="Winged helix-like DNA-binding domain superfamily/Winged helix DNA-binding domain"/>
    <property type="match status" value="1"/>
</dbReference>
<keyword evidence="2" id="KW-0805">Transcription regulation</keyword>
<keyword evidence="3" id="KW-0731">Sigma factor</keyword>
<dbReference type="InterPro" id="IPR007627">
    <property type="entry name" value="RNA_pol_sigma70_r2"/>
</dbReference>
<feature type="domain" description="RNA polymerase sigma-70 region 2" evidence="5">
    <location>
        <begin position="27"/>
        <end position="94"/>
    </location>
</feature>
<evidence type="ECO:0000256" key="2">
    <source>
        <dbReference type="ARBA" id="ARBA00023015"/>
    </source>
</evidence>
<evidence type="ECO:0000259" key="5">
    <source>
        <dbReference type="Pfam" id="PF04542"/>
    </source>
</evidence>
<evidence type="ECO:0000313" key="7">
    <source>
        <dbReference type="EMBL" id="MBR0662836.1"/>
    </source>
</evidence>
<comment type="similarity">
    <text evidence="1">Belongs to the sigma-70 factor family. ECF subfamily.</text>
</comment>
<dbReference type="PANTHER" id="PTHR43133:SF63">
    <property type="entry name" value="RNA POLYMERASE SIGMA FACTOR FECI-RELATED"/>
    <property type="match status" value="1"/>
</dbReference>
<dbReference type="Pfam" id="PF08281">
    <property type="entry name" value="Sigma70_r4_2"/>
    <property type="match status" value="1"/>
</dbReference>
<dbReference type="InterPro" id="IPR014284">
    <property type="entry name" value="RNA_pol_sigma-70_dom"/>
</dbReference>
<keyword evidence="4" id="KW-0804">Transcription</keyword>